<dbReference type="InterPro" id="IPR043502">
    <property type="entry name" value="DNA/RNA_pol_sf"/>
</dbReference>
<gene>
    <name evidence="2" type="ORF">RF55_15173</name>
</gene>
<evidence type="ECO:0000259" key="1">
    <source>
        <dbReference type="PROSITE" id="PS50878"/>
    </source>
</evidence>
<evidence type="ECO:0000313" key="2">
    <source>
        <dbReference type="EMBL" id="KMQ85991.1"/>
    </source>
</evidence>
<keyword evidence="2" id="KW-0808">Transferase</keyword>
<dbReference type="Proteomes" id="UP000036403">
    <property type="component" value="Unassembled WGS sequence"/>
</dbReference>
<dbReference type="PANTHER" id="PTHR19446">
    <property type="entry name" value="REVERSE TRANSCRIPTASES"/>
    <property type="match status" value="1"/>
</dbReference>
<dbReference type="AlphaFoldDB" id="A0A0J7K728"/>
<sequence>MIQKPDKPAEEVRSYRPISLLPVLSKVMEQLFLQRVMPIIEQRQLVPDHQYGFRKKHNTIEQMHRLVDKVNASLERKQYCSAVFLDISQAFDKVWHNGLLYKIKLNLPANYYSFLKSYLDRRFM</sequence>
<reference evidence="2 3" key="1">
    <citation type="submission" date="2015-04" db="EMBL/GenBank/DDBJ databases">
        <title>Lasius niger genome sequencing.</title>
        <authorList>
            <person name="Konorov E.A."/>
            <person name="Nikitin M.A."/>
            <person name="Kirill M.V."/>
            <person name="Chang P."/>
        </authorList>
    </citation>
    <scope>NUCLEOTIDE SEQUENCE [LARGE SCALE GENOMIC DNA]</scope>
    <source>
        <tissue evidence="2">Whole</tissue>
    </source>
</reference>
<dbReference type="CDD" id="cd01650">
    <property type="entry name" value="RT_nLTR_like"/>
    <property type="match status" value="1"/>
</dbReference>
<dbReference type="OrthoDB" id="7698353at2759"/>
<dbReference type="Pfam" id="PF00078">
    <property type="entry name" value="RVT_1"/>
    <property type="match status" value="1"/>
</dbReference>
<organism evidence="2 3">
    <name type="scientific">Lasius niger</name>
    <name type="common">Black garden ant</name>
    <dbReference type="NCBI Taxonomy" id="67767"/>
    <lineage>
        <taxon>Eukaryota</taxon>
        <taxon>Metazoa</taxon>
        <taxon>Ecdysozoa</taxon>
        <taxon>Arthropoda</taxon>
        <taxon>Hexapoda</taxon>
        <taxon>Insecta</taxon>
        <taxon>Pterygota</taxon>
        <taxon>Neoptera</taxon>
        <taxon>Endopterygota</taxon>
        <taxon>Hymenoptera</taxon>
        <taxon>Apocrita</taxon>
        <taxon>Aculeata</taxon>
        <taxon>Formicoidea</taxon>
        <taxon>Formicidae</taxon>
        <taxon>Formicinae</taxon>
        <taxon>Lasius</taxon>
        <taxon>Lasius</taxon>
    </lineage>
</organism>
<dbReference type="EMBL" id="LBMM01012794">
    <property type="protein sequence ID" value="KMQ85991.1"/>
    <property type="molecule type" value="Genomic_DNA"/>
</dbReference>
<keyword evidence="3" id="KW-1185">Reference proteome</keyword>
<accession>A0A0J7K728</accession>
<proteinExistence type="predicted"/>
<dbReference type="SUPFAM" id="SSF56672">
    <property type="entry name" value="DNA/RNA polymerases"/>
    <property type="match status" value="1"/>
</dbReference>
<keyword evidence="2" id="KW-0695">RNA-directed DNA polymerase</keyword>
<keyword evidence="2" id="KW-0548">Nucleotidyltransferase</keyword>
<dbReference type="STRING" id="67767.A0A0J7K728"/>
<dbReference type="PROSITE" id="PS50878">
    <property type="entry name" value="RT_POL"/>
    <property type="match status" value="1"/>
</dbReference>
<evidence type="ECO:0000313" key="3">
    <source>
        <dbReference type="Proteomes" id="UP000036403"/>
    </source>
</evidence>
<dbReference type="InterPro" id="IPR000477">
    <property type="entry name" value="RT_dom"/>
</dbReference>
<comment type="caution">
    <text evidence="2">The sequence shown here is derived from an EMBL/GenBank/DDBJ whole genome shotgun (WGS) entry which is preliminary data.</text>
</comment>
<feature type="domain" description="Reverse transcriptase" evidence="1">
    <location>
        <begin position="1"/>
        <end position="124"/>
    </location>
</feature>
<name>A0A0J7K728_LASNI</name>
<dbReference type="GO" id="GO:0003964">
    <property type="term" value="F:RNA-directed DNA polymerase activity"/>
    <property type="evidence" value="ECO:0007669"/>
    <property type="project" value="UniProtKB-KW"/>
</dbReference>
<dbReference type="PaxDb" id="67767-A0A0J7K728"/>
<protein>
    <submittedName>
        <fullName evidence="2">Reverse transcriptase</fullName>
    </submittedName>
</protein>